<keyword evidence="5" id="KW-0812">Transmembrane</keyword>
<proteinExistence type="predicted"/>
<evidence type="ECO:0000313" key="8">
    <source>
        <dbReference type="EMBL" id="ALC20928.1"/>
    </source>
</evidence>
<evidence type="ECO:0000256" key="1">
    <source>
        <dbReference type="ARBA" id="ARBA00004651"/>
    </source>
</evidence>
<evidence type="ECO:0000313" key="9">
    <source>
        <dbReference type="Proteomes" id="UP000060513"/>
    </source>
</evidence>
<organism evidence="8">
    <name type="scientific">Streptomyces pristinaespiralis</name>
    <dbReference type="NCBI Taxonomy" id="38300"/>
    <lineage>
        <taxon>Bacteria</taxon>
        <taxon>Bacillati</taxon>
        <taxon>Actinomycetota</taxon>
        <taxon>Actinomycetes</taxon>
        <taxon>Kitasatosporales</taxon>
        <taxon>Streptomycetaceae</taxon>
        <taxon>Streptomyces</taxon>
    </lineage>
</organism>
<dbReference type="GO" id="GO:0005886">
    <property type="term" value="C:plasma membrane"/>
    <property type="evidence" value="ECO:0007669"/>
    <property type="project" value="UniProtKB-SubCell"/>
</dbReference>
<sequence length="519" mass="55360">MEGEGTIEIREQAAAGEVPVVAAPRGPAANPVRGTAGRVQCLLVPAASALALGLWGITRQGTMWRDESVTYQVAHRSPSEIWALLGNADAVHGLYYFLMHALFSVWEGGLVTLRLPSVLAVSAAAGLVGLTAYRLAGRRAGVLSGLVFTLTPEVQMYAQEGRSYAMVCALVALATHLLVRSLTGPAGRRLWAGYTLAVLLACWLHEFAVLALVAHGVTVFLSRTDRHVRRAWALAAGTAAVCLVPLAVLSAGQSGQVSWIGGPEPREWFEIAGVALVAVLCARYRAAGTRPALLPRLALPLTLAPTALLLLAAVHEPMYVDRYVLFTDVGLALLIGTSLSALVTAVSRRGPLRARLPRITAVGAAALVAVLALTPVTLQMRTPDSRKDDVTAVAEEVRRVSAPGDGVVFAPSRRREWRLSYPDEYGGLLDLALGRTPRASASLQGEELPPARIRARMLSMDRIVVLSDPPGQPEDAVPQEAVKREVLRTHFLECSRTRVKGAQVTLYARSGKCPPPQGN</sequence>
<dbReference type="GeneID" id="97236339"/>
<keyword evidence="3" id="KW-0328">Glycosyltransferase</keyword>
<dbReference type="OMA" id="WQNIANF"/>
<evidence type="ECO:0000256" key="5">
    <source>
        <dbReference type="ARBA" id="ARBA00022692"/>
    </source>
</evidence>
<dbReference type="OrthoDB" id="5318634at2"/>
<protein>
    <submittedName>
        <fullName evidence="8">Integral membrane protein</fullName>
    </submittedName>
</protein>
<name>A0A0M4D4G5_STRPR</name>
<dbReference type="PATRIC" id="fig|38300.4.peg.2766"/>
<dbReference type="EMBL" id="CP011340">
    <property type="protein sequence ID" value="ALC20928.1"/>
    <property type="molecule type" value="Genomic_DNA"/>
</dbReference>
<keyword evidence="7" id="KW-0472">Membrane</keyword>
<evidence type="ECO:0000256" key="6">
    <source>
        <dbReference type="ARBA" id="ARBA00022989"/>
    </source>
</evidence>
<dbReference type="STRING" id="38300.SPRI_2622"/>
<dbReference type="GO" id="GO:0009103">
    <property type="term" value="P:lipopolysaccharide biosynthetic process"/>
    <property type="evidence" value="ECO:0007669"/>
    <property type="project" value="UniProtKB-ARBA"/>
</dbReference>
<evidence type="ECO:0000256" key="7">
    <source>
        <dbReference type="ARBA" id="ARBA00023136"/>
    </source>
</evidence>
<dbReference type="Proteomes" id="UP000060513">
    <property type="component" value="Chromosome"/>
</dbReference>
<dbReference type="AlphaFoldDB" id="A0A0M4D4G5"/>
<dbReference type="PANTHER" id="PTHR33908:SF3">
    <property type="entry name" value="UNDECAPRENYL PHOSPHATE-ALPHA-4-AMINO-4-DEOXY-L-ARABINOSE ARABINOSYL TRANSFERASE"/>
    <property type="match status" value="1"/>
</dbReference>
<comment type="subcellular location">
    <subcellularLocation>
        <location evidence="1">Cell membrane</location>
        <topology evidence="1">Multi-pass membrane protein</topology>
    </subcellularLocation>
</comment>
<evidence type="ECO:0000256" key="3">
    <source>
        <dbReference type="ARBA" id="ARBA00022676"/>
    </source>
</evidence>
<gene>
    <name evidence="8" type="ORF">SPRI_2622</name>
</gene>
<dbReference type="PANTHER" id="PTHR33908">
    <property type="entry name" value="MANNOSYLTRANSFERASE YKCB-RELATED"/>
    <property type="match status" value="1"/>
</dbReference>
<accession>A0A0M4D4G5</accession>
<dbReference type="InterPro" id="IPR050297">
    <property type="entry name" value="LipidA_mod_glycosyltrf_83"/>
</dbReference>
<dbReference type="RefSeq" id="WP_005312060.1">
    <property type="nucleotide sequence ID" value="NZ_CP011340.1"/>
</dbReference>
<evidence type="ECO:0000256" key="2">
    <source>
        <dbReference type="ARBA" id="ARBA00022475"/>
    </source>
</evidence>
<keyword evidence="6" id="KW-1133">Transmembrane helix</keyword>
<dbReference type="GO" id="GO:0016763">
    <property type="term" value="F:pentosyltransferase activity"/>
    <property type="evidence" value="ECO:0007669"/>
    <property type="project" value="TreeGrafter"/>
</dbReference>
<reference evidence="8 9" key="1">
    <citation type="submission" date="2015-08" db="EMBL/GenBank/DDBJ databases">
        <title>Genome sequence of the pristinamycin over-producing bacterium Streptomyces pristinaespiralis HCCB10218.</title>
        <authorList>
            <person name="Tian J."/>
            <person name="Yang J."/>
            <person name="Li L."/>
            <person name="Ruan L."/>
            <person name="Wei W."/>
            <person name="Zheng G."/>
            <person name="Wei Z."/>
            <person name="Yang S."/>
            <person name="Ge M."/>
            <person name="Jiang W."/>
            <person name="Lu Y."/>
        </authorList>
    </citation>
    <scope>NUCLEOTIDE SEQUENCE [LARGE SCALE GENOMIC DNA]</scope>
    <source>
        <strain evidence="8 9">HCCB 10218</strain>
    </source>
</reference>
<keyword evidence="2" id="KW-1003">Cell membrane</keyword>
<evidence type="ECO:0000256" key="4">
    <source>
        <dbReference type="ARBA" id="ARBA00022679"/>
    </source>
</evidence>
<dbReference type="KEGG" id="spri:SPRI_2622"/>
<keyword evidence="4" id="KW-0808">Transferase</keyword>
<dbReference type="GO" id="GO:0010041">
    <property type="term" value="P:response to iron(III) ion"/>
    <property type="evidence" value="ECO:0007669"/>
    <property type="project" value="TreeGrafter"/>
</dbReference>